<dbReference type="InterPro" id="IPR018247">
    <property type="entry name" value="EF_Hand_1_Ca_BS"/>
</dbReference>
<dbReference type="RefSeq" id="WP_332900625.1">
    <property type="nucleotide sequence ID" value="NZ_JBAGLP010000099.1"/>
</dbReference>
<reference evidence="1" key="2">
    <citation type="submission" date="2024-02" db="EMBL/GenBank/DDBJ databases">
        <authorList>
            <person name="Prathaban M."/>
            <person name="Mythili R."/>
            <person name="Sharmila Devi N."/>
            <person name="Sobanaa M."/>
            <person name="Prathiviraj R."/>
            <person name="Selvin J."/>
        </authorList>
    </citation>
    <scope>NUCLEOTIDE SEQUENCE</scope>
    <source>
        <strain evidence="1">MP1014</strain>
    </source>
</reference>
<accession>A0ABU7Z2R8</accession>
<evidence type="ECO:0000313" key="2">
    <source>
        <dbReference type="Proteomes" id="UP001310387"/>
    </source>
</evidence>
<sequence>MRVHARVFAADGAVPTPGASVTVRVLDVSRADASSVRLAEISRDVDAVDGPDGGVVVDLDLTAPAPRADCAVAAHVDVDGSGDVTPGDLVTVQHVGLDLGADEQTLDVPVRRVAG</sequence>
<reference evidence="1" key="1">
    <citation type="journal article" date="2024" name="Antonie Van Leeuwenhoek">
        <title>Isoptericola haloaureus sp. nov., a dimorphic actinobacterium isolated from mangrove sediments of southeast India, implicating biosaline agricultural significance through nitrogen fixation and salt tolerance genes.</title>
        <authorList>
            <person name="Prathaban M."/>
            <person name="Prathiviraj R."/>
            <person name="Ravichandran M."/>
            <person name="Natarajan S.D."/>
            <person name="Sobanaa M."/>
            <person name="Hari Krishna Kumar S."/>
            <person name="Chandrasekar V."/>
            <person name="Selvin J."/>
        </authorList>
    </citation>
    <scope>NUCLEOTIDE SEQUENCE</scope>
    <source>
        <strain evidence="1">MP1014</strain>
    </source>
</reference>
<dbReference type="PROSITE" id="PS00018">
    <property type="entry name" value="EF_HAND_1"/>
    <property type="match status" value="1"/>
</dbReference>
<proteinExistence type="predicted"/>
<protein>
    <submittedName>
        <fullName evidence="1">Uncharacterized protein</fullName>
    </submittedName>
</protein>
<comment type="caution">
    <text evidence="1">The sequence shown here is derived from an EMBL/GenBank/DDBJ whole genome shotgun (WGS) entry which is preliminary data.</text>
</comment>
<dbReference type="Proteomes" id="UP001310387">
    <property type="component" value="Unassembled WGS sequence"/>
</dbReference>
<organism evidence="1 2">
    <name type="scientific">Isoptericola haloaureus</name>
    <dbReference type="NCBI Taxonomy" id="1542902"/>
    <lineage>
        <taxon>Bacteria</taxon>
        <taxon>Bacillati</taxon>
        <taxon>Actinomycetota</taxon>
        <taxon>Actinomycetes</taxon>
        <taxon>Micrococcales</taxon>
        <taxon>Promicromonosporaceae</taxon>
        <taxon>Isoptericola</taxon>
    </lineage>
</organism>
<name>A0ABU7Z2R8_9MICO</name>
<dbReference type="EMBL" id="JBAGLP010000099">
    <property type="protein sequence ID" value="MEG3613728.1"/>
    <property type="molecule type" value="Genomic_DNA"/>
</dbReference>
<keyword evidence="2" id="KW-1185">Reference proteome</keyword>
<evidence type="ECO:0000313" key="1">
    <source>
        <dbReference type="EMBL" id="MEG3613728.1"/>
    </source>
</evidence>
<gene>
    <name evidence="1" type="ORF">V5O49_01170</name>
</gene>